<evidence type="ECO:0000256" key="3">
    <source>
        <dbReference type="ARBA" id="ARBA00022777"/>
    </source>
</evidence>
<keyword evidence="1" id="KW-0723">Serine/threonine-protein kinase</keyword>
<evidence type="ECO:0000256" key="5">
    <source>
        <dbReference type="ARBA" id="ARBA00023163"/>
    </source>
</evidence>
<dbReference type="Pfam" id="PF13581">
    <property type="entry name" value="HATPase_c_2"/>
    <property type="match status" value="1"/>
</dbReference>
<comment type="caution">
    <text evidence="7">The sequence shown here is derived from an EMBL/GenBank/DDBJ whole genome shotgun (WGS) entry which is preliminary data.</text>
</comment>
<keyword evidence="2" id="KW-0808">Transferase</keyword>
<dbReference type="Pfam" id="PF13185">
    <property type="entry name" value="GAF_2"/>
    <property type="match status" value="1"/>
</dbReference>
<dbReference type="Proteomes" id="UP000182486">
    <property type="component" value="Unassembled WGS sequence"/>
</dbReference>
<dbReference type="SUPFAM" id="SSF52172">
    <property type="entry name" value="CheY-like"/>
    <property type="match status" value="1"/>
</dbReference>
<evidence type="ECO:0000259" key="6">
    <source>
        <dbReference type="PROSITE" id="PS50921"/>
    </source>
</evidence>
<keyword evidence="5" id="KW-0804">Transcription</keyword>
<dbReference type="SMART" id="SM00065">
    <property type="entry name" value="GAF"/>
    <property type="match status" value="1"/>
</dbReference>
<gene>
    <name evidence="7" type="ORF">BG844_12125</name>
</gene>
<dbReference type="PROSITE" id="PS50921">
    <property type="entry name" value="ANTAR"/>
    <property type="match status" value="1"/>
</dbReference>
<evidence type="ECO:0000313" key="7">
    <source>
        <dbReference type="EMBL" id="OJF14004.1"/>
    </source>
</evidence>
<organism evidence="7 8">
    <name type="scientific">Couchioplanes caeruleus subsp. caeruleus</name>
    <dbReference type="NCBI Taxonomy" id="56427"/>
    <lineage>
        <taxon>Bacteria</taxon>
        <taxon>Bacillati</taxon>
        <taxon>Actinomycetota</taxon>
        <taxon>Actinomycetes</taxon>
        <taxon>Micromonosporales</taxon>
        <taxon>Micromonosporaceae</taxon>
        <taxon>Couchioplanes</taxon>
    </lineage>
</organism>
<dbReference type="InterPro" id="IPR036388">
    <property type="entry name" value="WH-like_DNA-bd_sf"/>
</dbReference>
<dbReference type="InterPro" id="IPR003594">
    <property type="entry name" value="HATPase_dom"/>
</dbReference>
<dbReference type="EMBL" id="MEIA01000123">
    <property type="protein sequence ID" value="OJF14004.1"/>
    <property type="molecule type" value="Genomic_DNA"/>
</dbReference>
<dbReference type="Gene3D" id="3.30.450.40">
    <property type="match status" value="1"/>
</dbReference>
<dbReference type="Pfam" id="PF03861">
    <property type="entry name" value="ANTAR"/>
    <property type="match status" value="1"/>
</dbReference>
<keyword evidence="4" id="KW-0805">Transcription regulation</keyword>
<evidence type="ECO:0000313" key="8">
    <source>
        <dbReference type="Proteomes" id="UP000182486"/>
    </source>
</evidence>
<dbReference type="AlphaFoldDB" id="A0A1K0GS11"/>
<dbReference type="GO" id="GO:0003723">
    <property type="term" value="F:RNA binding"/>
    <property type="evidence" value="ECO:0007669"/>
    <property type="project" value="InterPro"/>
</dbReference>
<evidence type="ECO:0000256" key="4">
    <source>
        <dbReference type="ARBA" id="ARBA00023015"/>
    </source>
</evidence>
<evidence type="ECO:0000256" key="2">
    <source>
        <dbReference type="ARBA" id="ARBA00022679"/>
    </source>
</evidence>
<dbReference type="Gene3D" id="3.30.565.10">
    <property type="entry name" value="Histidine kinase-like ATPase, C-terminal domain"/>
    <property type="match status" value="1"/>
</dbReference>
<dbReference type="InterPro" id="IPR050267">
    <property type="entry name" value="Anti-sigma-factor_SerPK"/>
</dbReference>
<sequence length="398" mass="42693">MSTVPWEVVVSRREQAVAQAFVELSDTLVGDFDVVEFLHTLAGRCVELVGVQAAGVMLADQRGGLRVLASSSEQARLLELFEVEADEGPCVDCYASGEPVADLDLDIAGSRWRGFAVRAFGAGFRSVHAVPVQLREQTIGVLNLFAVTPGVLSEGDAGTARALANTIALALVQHHAVAYRQVLAEQLQHTMTSRVVVEQAKGLLAELLDLDLAQAFAELRRLARRTGRRLSDVAADIATGDFASVAPEPETGRSRVLLIRRIYPRNGTRTLRAEIRSAAARHGLAASQQAAFTLAVHEAVVNTLEHGGGSGRLIMWRYHGSLYAEISDHGPGLPQDYQIRAGAPSTGPGTGRGLWVINRICTSLDIDTGPTGTHLMLRYALNSPPPEALGPPPQRIQD</sequence>
<accession>A0A1K0GS11</accession>
<dbReference type="PANTHER" id="PTHR35526:SF3">
    <property type="entry name" value="ANTI-SIGMA-F FACTOR RSBW"/>
    <property type="match status" value="1"/>
</dbReference>
<keyword evidence="8" id="KW-1185">Reference proteome</keyword>
<reference evidence="7 8" key="1">
    <citation type="submission" date="2016-09" db="EMBL/GenBank/DDBJ databases">
        <title>Couchioplanes caeruleus draft genome sequence.</title>
        <authorList>
            <person name="Sheehan J."/>
            <person name="Caffrey P."/>
        </authorList>
    </citation>
    <scope>NUCLEOTIDE SEQUENCE [LARGE SCALE GENOMIC DNA]</scope>
    <source>
        <strain evidence="7 8">DSM 43634</strain>
    </source>
</reference>
<feature type="domain" description="ANTAR" evidence="6">
    <location>
        <begin position="177"/>
        <end position="238"/>
    </location>
</feature>
<dbReference type="InterPro" id="IPR029016">
    <property type="entry name" value="GAF-like_dom_sf"/>
</dbReference>
<dbReference type="GO" id="GO:0004674">
    <property type="term" value="F:protein serine/threonine kinase activity"/>
    <property type="evidence" value="ECO:0007669"/>
    <property type="project" value="UniProtKB-KW"/>
</dbReference>
<dbReference type="PANTHER" id="PTHR35526">
    <property type="entry name" value="ANTI-SIGMA-F FACTOR RSBW-RELATED"/>
    <property type="match status" value="1"/>
</dbReference>
<name>A0A1K0GS11_9ACTN</name>
<dbReference type="Gene3D" id="1.10.10.10">
    <property type="entry name" value="Winged helix-like DNA-binding domain superfamily/Winged helix DNA-binding domain"/>
    <property type="match status" value="1"/>
</dbReference>
<dbReference type="SUPFAM" id="SSF55874">
    <property type="entry name" value="ATPase domain of HSP90 chaperone/DNA topoisomerase II/histidine kinase"/>
    <property type="match status" value="1"/>
</dbReference>
<evidence type="ECO:0000256" key="1">
    <source>
        <dbReference type="ARBA" id="ARBA00022527"/>
    </source>
</evidence>
<dbReference type="SUPFAM" id="SSF55781">
    <property type="entry name" value="GAF domain-like"/>
    <property type="match status" value="1"/>
</dbReference>
<dbReference type="CDD" id="cd16936">
    <property type="entry name" value="HATPase_RsbW-like"/>
    <property type="match status" value="1"/>
</dbReference>
<protein>
    <recommendedName>
        <fullName evidence="6">ANTAR domain-containing protein</fullName>
    </recommendedName>
</protein>
<dbReference type="InterPro" id="IPR036890">
    <property type="entry name" value="HATPase_C_sf"/>
</dbReference>
<proteinExistence type="predicted"/>
<dbReference type="InterPro" id="IPR003018">
    <property type="entry name" value="GAF"/>
</dbReference>
<dbReference type="SMART" id="SM01012">
    <property type="entry name" value="ANTAR"/>
    <property type="match status" value="1"/>
</dbReference>
<keyword evidence="3" id="KW-0418">Kinase</keyword>
<dbReference type="InterPro" id="IPR011006">
    <property type="entry name" value="CheY-like_superfamily"/>
</dbReference>
<dbReference type="InterPro" id="IPR005561">
    <property type="entry name" value="ANTAR"/>
</dbReference>